<dbReference type="SUPFAM" id="SSF46785">
    <property type="entry name" value="Winged helix' DNA-binding domain"/>
    <property type="match status" value="1"/>
</dbReference>
<name>A0A9X1QZK9_9FLAO</name>
<comment type="caution">
    <text evidence="1">The sequence shown here is derived from an EMBL/GenBank/DDBJ whole genome shotgun (WGS) entry which is preliminary data.</text>
</comment>
<gene>
    <name evidence="1" type="ORF">K8089_13140</name>
</gene>
<sequence length="177" mass="20504">MSEPIVFLPLKFFELIHIVSKKEKLVERLGVHLENKEQIAPLAARILSKLILTGRRGITFEDLVCDLCASKSTISSHLTNLQATQRVTYFTKPGDRKKYFILSPDAMIKSMTEMLQNWELESVLHREVMVYKEEINSSLPENSDEKFELDFHKDYISFLEQASASIKKLREKLAEKE</sequence>
<dbReference type="RefSeq" id="WP_237603752.1">
    <property type="nucleotide sequence ID" value="NZ_JAIRBA010000029.1"/>
</dbReference>
<evidence type="ECO:0000313" key="2">
    <source>
        <dbReference type="Proteomes" id="UP001139461"/>
    </source>
</evidence>
<organism evidence="1 2">
    <name type="scientific">Aequorivita vitellina</name>
    <dbReference type="NCBI Taxonomy" id="2874475"/>
    <lineage>
        <taxon>Bacteria</taxon>
        <taxon>Pseudomonadati</taxon>
        <taxon>Bacteroidota</taxon>
        <taxon>Flavobacteriia</taxon>
        <taxon>Flavobacteriales</taxon>
        <taxon>Flavobacteriaceae</taxon>
        <taxon>Aequorivita</taxon>
    </lineage>
</organism>
<dbReference type="Proteomes" id="UP001139461">
    <property type="component" value="Unassembled WGS sequence"/>
</dbReference>
<evidence type="ECO:0000313" key="1">
    <source>
        <dbReference type="EMBL" id="MCG2419968.1"/>
    </source>
</evidence>
<protein>
    <submittedName>
        <fullName evidence="1">Transcriptional regulator</fullName>
    </submittedName>
</protein>
<dbReference type="EMBL" id="JAIRBA010000029">
    <property type="protein sequence ID" value="MCG2419968.1"/>
    <property type="molecule type" value="Genomic_DNA"/>
</dbReference>
<proteinExistence type="predicted"/>
<dbReference type="InterPro" id="IPR036390">
    <property type="entry name" value="WH_DNA-bd_sf"/>
</dbReference>
<dbReference type="Gene3D" id="1.10.10.10">
    <property type="entry name" value="Winged helix-like DNA-binding domain superfamily/Winged helix DNA-binding domain"/>
    <property type="match status" value="1"/>
</dbReference>
<keyword evidence="2" id="KW-1185">Reference proteome</keyword>
<dbReference type="InterPro" id="IPR036388">
    <property type="entry name" value="WH-like_DNA-bd_sf"/>
</dbReference>
<reference evidence="1" key="1">
    <citation type="submission" date="2021-09" db="EMBL/GenBank/DDBJ databases">
        <title>Genome of Aequorivita sp. strain F47161.</title>
        <authorList>
            <person name="Wang Y."/>
        </authorList>
    </citation>
    <scope>NUCLEOTIDE SEQUENCE</scope>
    <source>
        <strain evidence="1">F47161</strain>
    </source>
</reference>
<dbReference type="AlphaFoldDB" id="A0A9X1QZK9"/>
<accession>A0A9X1QZK9</accession>